<sequence>MIEDYSEDLMNCSRADFLVALKENISKKRFKHVLRVEEKALQLAERFNGDLEIVSLASLLHDFAKEMSEDVLLTYQDKDNFDPEWLNYGSAIWHGPLAAYIGRDRFNITNPDILGGVWGHTIGKQNMTLNQKILFVADYIEDGRDFPGVDEARALAEKDLDAAVNYKIKASLALQIERENLIYPETIIIYNDWMEKKEN</sequence>
<evidence type="ECO:0000256" key="3">
    <source>
        <dbReference type="ARBA" id="ARBA00022741"/>
    </source>
</evidence>
<dbReference type="Proteomes" id="UP001146670">
    <property type="component" value="Unassembled WGS sequence"/>
</dbReference>
<evidence type="ECO:0000313" key="8">
    <source>
        <dbReference type="EMBL" id="MCZ0726012.1"/>
    </source>
</evidence>
<dbReference type="InterPro" id="IPR005249">
    <property type="entry name" value="YqeK"/>
</dbReference>
<keyword evidence="3" id="KW-0547">Nucleotide-binding</keyword>
<reference evidence="8" key="1">
    <citation type="submission" date="2022-12" db="EMBL/GenBank/DDBJ databases">
        <title>Description and comparative metabolic analysis of Aerococcus sp. nov., isolated from the feces of a pig.</title>
        <authorList>
            <person name="Chang Y.-H."/>
        </authorList>
    </citation>
    <scope>NUCLEOTIDE SEQUENCE</scope>
    <source>
        <strain evidence="8">YH-aer222</strain>
    </source>
</reference>
<gene>
    <name evidence="8" type="primary">yqeK</name>
    <name evidence="8" type="ORF">OW157_05430</name>
</gene>
<dbReference type="GO" id="GO:0008803">
    <property type="term" value="F:bis(5'-nucleosyl)-tetraphosphatase (symmetrical) activity"/>
    <property type="evidence" value="ECO:0007669"/>
    <property type="project" value="UniProtKB-EC"/>
</dbReference>
<organism evidence="8 9">
    <name type="scientific">Aerococcus kribbianus</name>
    <dbReference type="NCBI Taxonomy" id="2999064"/>
    <lineage>
        <taxon>Bacteria</taxon>
        <taxon>Bacillati</taxon>
        <taxon>Bacillota</taxon>
        <taxon>Bacilli</taxon>
        <taxon>Lactobacillales</taxon>
        <taxon>Aerococcaceae</taxon>
        <taxon>Aerococcus</taxon>
    </lineage>
</organism>
<evidence type="ECO:0000259" key="7">
    <source>
        <dbReference type="Pfam" id="PF01966"/>
    </source>
</evidence>
<comment type="catalytic activity">
    <reaction evidence="6">
        <text>P(1),P(4)-bis(5'-adenosyl) tetraphosphate + H2O = 2 ADP + 2 H(+)</text>
        <dbReference type="Rhea" id="RHEA:24252"/>
        <dbReference type="ChEBI" id="CHEBI:15377"/>
        <dbReference type="ChEBI" id="CHEBI:15378"/>
        <dbReference type="ChEBI" id="CHEBI:58141"/>
        <dbReference type="ChEBI" id="CHEBI:456216"/>
        <dbReference type="EC" id="3.6.1.41"/>
    </reaction>
</comment>
<dbReference type="EC" id="3.6.1.41" evidence="1"/>
<evidence type="ECO:0000313" key="9">
    <source>
        <dbReference type="Proteomes" id="UP001146670"/>
    </source>
</evidence>
<dbReference type="GO" id="GO:0046872">
    <property type="term" value="F:metal ion binding"/>
    <property type="evidence" value="ECO:0007669"/>
    <property type="project" value="UniProtKB-KW"/>
</dbReference>
<dbReference type="CDD" id="cd00077">
    <property type="entry name" value="HDc"/>
    <property type="match status" value="1"/>
</dbReference>
<dbReference type="InterPro" id="IPR006674">
    <property type="entry name" value="HD_domain"/>
</dbReference>
<dbReference type="RefSeq" id="WP_268752340.1">
    <property type="nucleotide sequence ID" value="NZ_JAPRFQ010000002.1"/>
</dbReference>
<evidence type="ECO:0000256" key="4">
    <source>
        <dbReference type="ARBA" id="ARBA00022801"/>
    </source>
</evidence>
<dbReference type="EMBL" id="JAPRFR010000002">
    <property type="protein sequence ID" value="MCZ0726012.1"/>
    <property type="molecule type" value="Genomic_DNA"/>
</dbReference>
<evidence type="ECO:0000256" key="5">
    <source>
        <dbReference type="ARBA" id="ARBA00023004"/>
    </source>
</evidence>
<dbReference type="InterPro" id="IPR003607">
    <property type="entry name" value="HD/PDEase_dom"/>
</dbReference>
<accession>A0A9X3JF09</accession>
<keyword evidence="2" id="KW-0479">Metal-binding</keyword>
<feature type="domain" description="HD" evidence="7">
    <location>
        <begin position="29"/>
        <end position="141"/>
    </location>
</feature>
<dbReference type="AlphaFoldDB" id="A0A9X3JF09"/>
<keyword evidence="5" id="KW-0408">Iron</keyword>
<evidence type="ECO:0000256" key="6">
    <source>
        <dbReference type="ARBA" id="ARBA00049417"/>
    </source>
</evidence>
<proteinExistence type="predicted"/>
<name>A0A9X3JF09_9LACT</name>
<dbReference type="InterPro" id="IPR051094">
    <property type="entry name" value="Diverse_Catalytic_Enzymes"/>
</dbReference>
<protein>
    <recommendedName>
        <fullName evidence="1">bis(5'-nucleosyl)-tetraphosphatase (symmetrical)</fullName>
        <ecNumber evidence="1">3.6.1.41</ecNumber>
    </recommendedName>
</protein>
<dbReference type="Pfam" id="PF01966">
    <property type="entry name" value="HD"/>
    <property type="match status" value="1"/>
</dbReference>
<dbReference type="SUPFAM" id="SSF109604">
    <property type="entry name" value="HD-domain/PDEase-like"/>
    <property type="match status" value="1"/>
</dbReference>
<evidence type="ECO:0000256" key="1">
    <source>
        <dbReference type="ARBA" id="ARBA00012506"/>
    </source>
</evidence>
<evidence type="ECO:0000256" key="2">
    <source>
        <dbReference type="ARBA" id="ARBA00022723"/>
    </source>
</evidence>
<dbReference type="PANTHER" id="PTHR35795:SF1">
    <property type="entry name" value="BIS(5'-NUCLEOSYL)-TETRAPHOSPHATASE, SYMMETRICAL"/>
    <property type="match status" value="1"/>
</dbReference>
<dbReference type="NCBIfam" id="TIGR00488">
    <property type="entry name" value="bis(5'-nucleosyl)-tetraphosphatase (symmetrical) YqeK"/>
    <property type="match status" value="1"/>
</dbReference>
<keyword evidence="9" id="KW-1185">Reference proteome</keyword>
<dbReference type="Gene3D" id="1.10.3210.10">
    <property type="entry name" value="Hypothetical protein af1432"/>
    <property type="match status" value="1"/>
</dbReference>
<comment type="caution">
    <text evidence="8">The sequence shown here is derived from an EMBL/GenBank/DDBJ whole genome shotgun (WGS) entry which is preliminary data.</text>
</comment>
<dbReference type="GO" id="GO:0000166">
    <property type="term" value="F:nucleotide binding"/>
    <property type="evidence" value="ECO:0007669"/>
    <property type="project" value="UniProtKB-KW"/>
</dbReference>
<dbReference type="PANTHER" id="PTHR35795">
    <property type="entry name" value="SLR1885 PROTEIN"/>
    <property type="match status" value="1"/>
</dbReference>
<keyword evidence="4 8" id="KW-0378">Hydrolase</keyword>